<protein>
    <submittedName>
        <fullName evidence="2">Uncharacterized protein</fullName>
    </submittedName>
</protein>
<sequence>MKTHRKLLLGLSVFFSPGTKITLPPEAEQHITSGGTKMTIPPIPKAKQHITLTGSKMTIPPEAKQHIASHNNKRKRVRSDDPDYDPVLDKLKPVFQACGSSGSQMTSSQSQRNTQQV</sequence>
<dbReference type="AlphaFoldDB" id="R0IPI6"/>
<evidence type="ECO:0000313" key="3">
    <source>
        <dbReference type="Proteomes" id="UP000029121"/>
    </source>
</evidence>
<proteinExistence type="predicted"/>
<evidence type="ECO:0000256" key="1">
    <source>
        <dbReference type="SAM" id="MobiDB-lite"/>
    </source>
</evidence>
<gene>
    <name evidence="2" type="ORF">CARUB_v10011732mg</name>
</gene>
<name>R0IPI6_9BRAS</name>
<feature type="region of interest" description="Disordered" evidence="1">
    <location>
        <begin position="63"/>
        <end position="117"/>
    </location>
</feature>
<reference evidence="3" key="1">
    <citation type="journal article" date="2013" name="Nat. Genet.">
        <title>The Capsella rubella genome and the genomic consequences of rapid mating system evolution.</title>
        <authorList>
            <person name="Slotte T."/>
            <person name="Hazzouri K.M."/>
            <person name="Agren J.A."/>
            <person name="Koenig D."/>
            <person name="Maumus F."/>
            <person name="Guo Y.L."/>
            <person name="Steige K."/>
            <person name="Platts A.E."/>
            <person name="Escobar J.S."/>
            <person name="Newman L.K."/>
            <person name="Wang W."/>
            <person name="Mandakova T."/>
            <person name="Vello E."/>
            <person name="Smith L.M."/>
            <person name="Henz S.R."/>
            <person name="Steffen J."/>
            <person name="Takuno S."/>
            <person name="Brandvain Y."/>
            <person name="Coop G."/>
            <person name="Andolfatto P."/>
            <person name="Hu T.T."/>
            <person name="Blanchette M."/>
            <person name="Clark R.M."/>
            <person name="Quesneville H."/>
            <person name="Nordborg M."/>
            <person name="Gaut B.S."/>
            <person name="Lysak M.A."/>
            <person name="Jenkins J."/>
            <person name="Grimwood J."/>
            <person name="Chapman J."/>
            <person name="Prochnik S."/>
            <person name="Shu S."/>
            <person name="Rokhsar D."/>
            <person name="Schmutz J."/>
            <person name="Weigel D."/>
            <person name="Wright S.I."/>
        </authorList>
    </citation>
    <scope>NUCLEOTIDE SEQUENCE [LARGE SCALE GENOMIC DNA]</scope>
    <source>
        <strain evidence="3">cv. Monte Gargano</strain>
    </source>
</reference>
<feature type="compositionally biased region" description="Low complexity" evidence="1">
    <location>
        <begin position="99"/>
        <end position="111"/>
    </location>
</feature>
<dbReference type="Proteomes" id="UP000029121">
    <property type="component" value="Unassembled WGS sequence"/>
</dbReference>
<dbReference type="EMBL" id="KB870805">
    <property type="protein sequence ID" value="EOA39068.1"/>
    <property type="molecule type" value="Genomic_DNA"/>
</dbReference>
<organism evidence="2 3">
    <name type="scientific">Capsella rubella</name>
    <dbReference type="NCBI Taxonomy" id="81985"/>
    <lineage>
        <taxon>Eukaryota</taxon>
        <taxon>Viridiplantae</taxon>
        <taxon>Streptophyta</taxon>
        <taxon>Embryophyta</taxon>
        <taxon>Tracheophyta</taxon>
        <taxon>Spermatophyta</taxon>
        <taxon>Magnoliopsida</taxon>
        <taxon>eudicotyledons</taxon>
        <taxon>Gunneridae</taxon>
        <taxon>Pentapetalae</taxon>
        <taxon>rosids</taxon>
        <taxon>malvids</taxon>
        <taxon>Brassicales</taxon>
        <taxon>Brassicaceae</taxon>
        <taxon>Camelineae</taxon>
        <taxon>Capsella</taxon>
    </lineage>
</organism>
<keyword evidence="3" id="KW-1185">Reference proteome</keyword>
<evidence type="ECO:0000313" key="2">
    <source>
        <dbReference type="EMBL" id="EOA39068.1"/>
    </source>
</evidence>
<accession>R0IPI6</accession>